<comment type="similarity">
    <text evidence="1">Belongs to the N(4)/N(6)-methyltransferase family.</text>
</comment>
<proteinExistence type="inferred from homology"/>
<keyword evidence="4 7" id="KW-0808">Transferase</keyword>
<sequence length="306" mass="36062">MARDTENIDYYLFGKVEVEPILKWAGGKRQLIPFFIDLLPESFEVYYEPFVGGGALLTSLYNMGLIRKAVISDTNADLINLYKLIKEKPNELIEEINRLNPKNTADFYYRARKEFNSIKEFNSRKGALLIYLNRHCYNGLWRVNSRGEFNVPFGRYKNPSMPSKEKILAFHTMLSLVDIRNEDFEYAVKDARRGDFVYFDPPYFPVSETANFTSYVVDGFSYSDQVRLSRVMKELDRRGVQVMLSNSDVKEIRDLYSEFKIYSVEANRFINSDPNKRKGIREIIVLNYEVKRKLAWWKRDKDRENS</sequence>
<keyword evidence="3 7" id="KW-0489">Methyltransferase</keyword>
<dbReference type="PANTHER" id="PTHR30481">
    <property type="entry name" value="DNA ADENINE METHYLASE"/>
    <property type="match status" value="1"/>
</dbReference>
<dbReference type="Pfam" id="PF02086">
    <property type="entry name" value="MethyltransfD12"/>
    <property type="match status" value="1"/>
</dbReference>
<evidence type="ECO:0000256" key="5">
    <source>
        <dbReference type="ARBA" id="ARBA00022691"/>
    </source>
</evidence>
<dbReference type="InterPro" id="IPR029063">
    <property type="entry name" value="SAM-dependent_MTases_sf"/>
</dbReference>
<comment type="caution">
    <text evidence="7">The sequence shown here is derived from an EMBL/GenBank/DDBJ whole genome shotgun (WGS) entry which is preliminary data.</text>
</comment>
<protein>
    <recommendedName>
        <fullName evidence="2">site-specific DNA-methyltransferase (adenine-specific)</fullName>
        <ecNumber evidence="2">2.1.1.72</ecNumber>
    </recommendedName>
</protein>
<evidence type="ECO:0000256" key="2">
    <source>
        <dbReference type="ARBA" id="ARBA00011900"/>
    </source>
</evidence>
<dbReference type="REBASE" id="88268">
    <property type="entry name" value="M.AcoALE1ORF4030P"/>
</dbReference>
<evidence type="ECO:0000256" key="4">
    <source>
        <dbReference type="ARBA" id="ARBA00022679"/>
    </source>
</evidence>
<dbReference type="STRING" id="1160895.CM19_04030"/>
<organism evidence="7 8">
    <name type="scientific">Candidatus Acidianus copahuensis</name>
    <dbReference type="NCBI Taxonomy" id="1160895"/>
    <lineage>
        <taxon>Archaea</taxon>
        <taxon>Thermoproteota</taxon>
        <taxon>Thermoprotei</taxon>
        <taxon>Sulfolobales</taxon>
        <taxon>Sulfolobaceae</taxon>
        <taxon>Acidianus</taxon>
    </lineage>
</organism>
<keyword evidence="8" id="KW-1185">Reference proteome</keyword>
<dbReference type="GO" id="GO:1904047">
    <property type="term" value="F:S-adenosyl-L-methionine binding"/>
    <property type="evidence" value="ECO:0007669"/>
    <property type="project" value="TreeGrafter"/>
</dbReference>
<gene>
    <name evidence="7" type="ORF">CM19_04030</name>
</gene>
<dbReference type="PROSITE" id="PS00092">
    <property type="entry name" value="N6_MTASE"/>
    <property type="match status" value="1"/>
</dbReference>
<dbReference type="GO" id="GO:0043565">
    <property type="term" value="F:sequence-specific DNA binding"/>
    <property type="evidence" value="ECO:0007669"/>
    <property type="project" value="TreeGrafter"/>
</dbReference>
<dbReference type="PIRSF" id="PIRSF000398">
    <property type="entry name" value="M_m6A_EcoRV"/>
    <property type="match status" value="1"/>
</dbReference>
<dbReference type="GO" id="GO:0032259">
    <property type="term" value="P:methylation"/>
    <property type="evidence" value="ECO:0007669"/>
    <property type="project" value="UniProtKB-KW"/>
</dbReference>
<dbReference type="RefSeq" id="WP_048099108.1">
    <property type="nucleotide sequence ID" value="NZ_JFZT01000021.1"/>
</dbReference>
<dbReference type="Gene3D" id="1.10.1020.10">
    <property type="entry name" value="Adenine-specific Methyltransferase, Domain 2"/>
    <property type="match status" value="1"/>
</dbReference>
<dbReference type="AlphaFoldDB" id="A0A031LU19"/>
<dbReference type="OrthoDB" id="372040at2157"/>
<evidence type="ECO:0000256" key="3">
    <source>
        <dbReference type="ARBA" id="ARBA00022603"/>
    </source>
</evidence>
<dbReference type="PANTHER" id="PTHR30481:SF3">
    <property type="entry name" value="DNA ADENINE METHYLASE"/>
    <property type="match status" value="1"/>
</dbReference>
<dbReference type="GO" id="GO:0009007">
    <property type="term" value="F:site-specific DNA-methyltransferase (adenine-specific) activity"/>
    <property type="evidence" value="ECO:0007669"/>
    <property type="project" value="UniProtKB-EC"/>
</dbReference>
<evidence type="ECO:0000313" key="8">
    <source>
        <dbReference type="Proteomes" id="UP000024332"/>
    </source>
</evidence>
<dbReference type="NCBIfam" id="TIGR00571">
    <property type="entry name" value="dam"/>
    <property type="match status" value="1"/>
</dbReference>
<dbReference type="Proteomes" id="UP000024332">
    <property type="component" value="Unassembled WGS sequence"/>
</dbReference>
<comment type="catalytic activity">
    <reaction evidence="6">
        <text>a 2'-deoxyadenosine in DNA + S-adenosyl-L-methionine = an N(6)-methyl-2'-deoxyadenosine in DNA + S-adenosyl-L-homocysteine + H(+)</text>
        <dbReference type="Rhea" id="RHEA:15197"/>
        <dbReference type="Rhea" id="RHEA-COMP:12418"/>
        <dbReference type="Rhea" id="RHEA-COMP:12419"/>
        <dbReference type="ChEBI" id="CHEBI:15378"/>
        <dbReference type="ChEBI" id="CHEBI:57856"/>
        <dbReference type="ChEBI" id="CHEBI:59789"/>
        <dbReference type="ChEBI" id="CHEBI:90615"/>
        <dbReference type="ChEBI" id="CHEBI:90616"/>
        <dbReference type="EC" id="2.1.1.72"/>
    </reaction>
</comment>
<dbReference type="InterPro" id="IPR012263">
    <property type="entry name" value="M_m6A_EcoRV"/>
</dbReference>
<dbReference type="Gene3D" id="3.40.50.150">
    <property type="entry name" value="Vaccinia Virus protein VP39"/>
    <property type="match status" value="1"/>
</dbReference>
<dbReference type="InterPro" id="IPR002052">
    <property type="entry name" value="DNA_methylase_N6_adenine_CS"/>
</dbReference>
<evidence type="ECO:0000256" key="6">
    <source>
        <dbReference type="ARBA" id="ARBA00047942"/>
    </source>
</evidence>
<dbReference type="SUPFAM" id="SSF53335">
    <property type="entry name" value="S-adenosyl-L-methionine-dependent methyltransferases"/>
    <property type="match status" value="1"/>
</dbReference>
<dbReference type="InterPro" id="IPR023095">
    <property type="entry name" value="Ade_MeTrfase_dom_2"/>
</dbReference>
<reference evidence="7 8" key="1">
    <citation type="submission" date="2014-03" db="EMBL/GenBank/DDBJ databases">
        <title>Draft genome sequence of the novel thermoacidophilic archaea Acidianus copahuensis ALE1 strain, isolated from Copahue volcanic area in Neuquen Argentina.</title>
        <authorList>
            <person name="Urbieta M.S."/>
            <person name="Rascovan N."/>
            <person name="Castro C."/>
            <person name="Revale S."/>
            <person name="Giaveno M.A."/>
            <person name="Vazquez M.P."/>
            <person name="Donati E.R."/>
        </authorList>
    </citation>
    <scope>NUCLEOTIDE SEQUENCE [LARGE SCALE GENOMIC DNA]</scope>
    <source>
        <strain evidence="7 8">ALE1</strain>
    </source>
</reference>
<keyword evidence="5" id="KW-0949">S-adenosyl-L-methionine</keyword>
<evidence type="ECO:0000313" key="7">
    <source>
        <dbReference type="EMBL" id="EZQ10603.1"/>
    </source>
</evidence>
<dbReference type="PRINTS" id="PR00505">
    <property type="entry name" value="D12N6MTFRASE"/>
</dbReference>
<name>A0A031LU19_9CREN</name>
<dbReference type="GO" id="GO:0009307">
    <property type="term" value="P:DNA restriction-modification system"/>
    <property type="evidence" value="ECO:0007669"/>
    <property type="project" value="InterPro"/>
</dbReference>
<evidence type="ECO:0000256" key="1">
    <source>
        <dbReference type="ARBA" id="ARBA00006594"/>
    </source>
</evidence>
<dbReference type="EC" id="2.1.1.72" evidence="2"/>
<dbReference type="GO" id="GO:0006298">
    <property type="term" value="P:mismatch repair"/>
    <property type="evidence" value="ECO:0007669"/>
    <property type="project" value="TreeGrafter"/>
</dbReference>
<dbReference type="InterPro" id="IPR012327">
    <property type="entry name" value="MeTrfase_D12"/>
</dbReference>
<dbReference type="EMBL" id="JFZT01000021">
    <property type="protein sequence ID" value="EZQ10603.1"/>
    <property type="molecule type" value="Genomic_DNA"/>
</dbReference>
<accession>A0A031LU19</accession>